<name>A0A8X6LJ00_TRICU</name>
<proteinExistence type="predicted"/>
<protein>
    <submittedName>
        <fullName evidence="2">Uncharacterized protein</fullName>
    </submittedName>
</protein>
<organism evidence="2 3">
    <name type="scientific">Trichonephila clavata</name>
    <name type="common">Joro spider</name>
    <name type="synonym">Nephila clavata</name>
    <dbReference type="NCBI Taxonomy" id="2740835"/>
    <lineage>
        <taxon>Eukaryota</taxon>
        <taxon>Metazoa</taxon>
        <taxon>Ecdysozoa</taxon>
        <taxon>Arthropoda</taxon>
        <taxon>Chelicerata</taxon>
        <taxon>Arachnida</taxon>
        <taxon>Araneae</taxon>
        <taxon>Araneomorphae</taxon>
        <taxon>Entelegynae</taxon>
        <taxon>Araneoidea</taxon>
        <taxon>Nephilidae</taxon>
        <taxon>Trichonephila</taxon>
    </lineage>
</organism>
<gene>
    <name evidence="2" type="ORF">TNCT_653111</name>
</gene>
<reference evidence="2" key="1">
    <citation type="submission" date="2020-07" db="EMBL/GenBank/DDBJ databases">
        <title>Multicomponent nature underlies the extraordinary mechanical properties of spider dragline silk.</title>
        <authorList>
            <person name="Kono N."/>
            <person name="Nakamura H."/>
            <person name="Mori M."/>
            <person name="Yoshida Y."/>
            <person name="Ohtoshi R."/>
            <person name="Malay A.D."/>
            <person name="Moran D.A.P."/>
            <person name="Tomita M."/>
            <person name="Numata K."/>
            <person name="Arakawa K."/>
        </authorList>
    </citation>
    <scope>NUCLEOTIDE SEQUENCE</scope>
</reference>
<dbReference type="Proteomes" id="UP000887116">
    <property type="component" value="Unassembled WGS sequence"/>
</dbReference>
<keyword evidence="3" id="KW-1185">Reference proteome</keyword>
<comment type="caution">
    <text evidence="2">The sequence shown here is derived from an EMBL/GenBank/DDBJ whole genome shotgun (WGS) entry which is preliminary data.</text>
</comment>
<evidence type="ECO:0000313" key="3">
    <source>
        <dbReference type="Proteomes" id="UP000887116"/>
    </source>
</evidence>
<sequence>MSDTDSYMDSQSVCSDTSTKSDAYKAYASRILKPMTDCKKRADIVLRIKQLDTLIAGYSRLLTLPECPGNTVLMQMTRKEKIDGIAKKGTFGK</sequence>
<dbReference type="EMBL" id="BMAO01016990">
    <property type="protein sequence ID" value="GFR12581.1"/>
    <property type="molecule type" value="Genomic_DNA"/>
</dbReference>
<accession>A0A8X6LJ00</accession>
<evidence type="ECO:0000313" key="2">
    <source>
        <dbReference type="EMBL" id="GFR12581.1"/>
    </source>
</evidence>
<feature type="region of interest" description="Disordered" evidence="1">
    <location>
        <begin position="1"/>
        <end position="21"/>
    </location>
</feature>
<dbReference type="AlphaFoldDB" id="A0A8X6LJ00"/>
<evidence type="ECO:0000256" key="1">
    <source>
        <dbReference type="SAM" id="MobiDB-lite"/>
    </source>
</evidence>